<dbReference type="GO" id="GO:0005886">
    <property type="term" value="C:plasma membrane"/>
    <property type="evidence" value="ECO:0007669"/>
    <property type="project" value="UniProtKB-SubCell"/>
</dbReference>
<feature type="transmembrane region" description="Helical" evidence="8">
    <location>
        <begin position="108"/>
        <end position="128"/>
    </location>
</feature>
<dbReference type="STRING" id="592050.SAMN05421875_10870"/>
<comment type="similarity">
    <text evidence="2">Belongs to the AzlC family.</text>
</comment>
<organism evidence="9 10">
    <name type="scientific">Acidovorax soli</name>
    <dbReference type="NCBI Taxonomy" id="592050"/>
    <lineage>
        <taxon>Bacteria</taxon>
        <taxon>Pseudomonadati</taxon>
        <taxon>Pseudomonadota</taxon>
        <taxon>Betaproteobacteria</taxon>
        <taxon>Burkholderiales</taxon>
        <taxon>Comamonadaceae</taxon>
        <taxon>Acidovorax</taxon>
    </lineage>
</organism>
<keyword evidence="10" id="KW-1185">Reference proteome</keyword>
<evidence type="ECO:0000256" key="8">
    <source>
        <dbReference type="SAM" id="Phobius"/>
    </source>
</evidence>
<accession>A0A1H3ZP94</accession>
<keyword evidence="7 8" id="KW-0472">Membrane</keyword>
<protein>
    <submittedName>
        <fullName evidence="9">Predicted branched-chain amino acid permease (Azaleucine resistance)</fullName>
    </submittedName>
</protein>
<feature type="transmembrane region" description="Helical" evidence="8">
    <location>
        <begin position="47"/>
        <end position="71"/>
    </location>
</feature>
<dbReference type="GeneID" id="34232863"/>
<gene>
    <name evidence="9" type="ORF">SAMN05421875_10870</name>
</gene>
<evidence type="ECO:0000256" key="1">
    <source>
        <dbReference type="ARBA" id="ARBA00004651"/>
    </source>
</evidence>
<dbReference type="Pfam" id="PF03591">
    <property type="entry name" value="AzlC"/>
    <property type="match status" value="1"/>
</dbReference>
<evidence type="ECO:0000313" key="10">
    <source>
        <dbReference type="Proteomes" id="UP000199002"/>
    </source>
</evidence>
<evidence type="ECO:0000256" key="6">
    <source>
        <dbReference type="ARBA" id="ARBA00022989"/>
    </source>
</evidence>
<dbReference type="EMBL" id="FNQJ01000008">
    <property type="protein sequence ID" value="SEA25586.1"/>
    <property type="molecule type" value="Genomic_DNA"/>
</dbReference>
<keyword evidence="3" id="KW-0813">Transport</keyword>
<keyword evidence="4" id="KW-1003">Cell membrane</keyword>
<feature type="transmembrane region" description="Helical" evidence="8">
    <location>
        <begin position="14"/>
        <end position="35"/>
    </location>
</feature>
<evidence type="ECO:0000256" key="3">
    <source>
        <dbReference type="ARBA" id="ARBA00022448"/>
    </source>
</evidence>
<reference evidence="10" key="1">
    <citation type="submission" date="2016-10" db="EMBL/GenBank/DDBJ databases">
        <authorList>
            <person name="Varghese N."/>
            <person name="Submissions S."/>
        </authorList>
    </citation>
    <scope>NUCLEOTIDE SEQUENCE [LARGE SCALE GENOMIC DNA]</scope>
    <source>
        <strain evidence="10">DSM 25157</strain>
    </source>
</reference>
<dbReference type="AlphaFoldDB" id="A0A1H3ZP94"/>
<keyword evidence="5 8" id="KW-0812">Transmembrane</keyword>
<evidence type="ECO:0000256" key="5">
    <source>
        <dbReference type="ARBA" id="ARBA00022692"/>
    </source>
</evidence>
<dbReference type="GO" id="GO:1903785">
    <property type="term" value="P:L-valine transmembrane transport"/>
    <property type="evidence" value="ECO:0007669"/>
    <property type="project" value="TreeGrafter"/>
</dbReference>
<feature type="transmembrane region" description="Helical" evidence="8">
    <location>
        <begin position="201"/>
        <end position="230"/>
    </location>
</feature>
<dbReference type="RefSeq" id="WP_092697849.1">
    <property type="nucleotide sequence ID" value="NZ_CAXIQL010000025.1"/>
</dbReference>
<name>A0A1H3ZP94_9BURK</name>
<dbReference type="Proteomes" id="UP000199002">
    <property type="component" value="Unassembled WGS sequence"/>
</dbReference>
<dbReference type="InterPro" id="IPR011606">
    <property type="entry name" value="Brnchd-chn_aa_trnsp_permease"/>
</dbReference>
<evidence type="ECO:0000256" key="2">
    <source>
        <dbReference type="ARBA" id="ARBA00010735"/>
    </source>
</evidence>
<feature type="transmembrane region" description="Helical" evidence="8">
    <location>
        <begin position="170"/>
        <end position="189"/>
    </location>
</feature>
<feature type="transmembrane region" description="Helical" evidence="8">
    <location>
        <begin position="140"/>
        <end position="163"/>
    </location>
</feature>
<evidence type="ECO:0000256" key="4">
    <source>
        <dbReference type="ARBA" id="ARBA00022475"/>
    </source>
</evidence>
<dbReference type="PANTHER" id="PTHR34979:SF1">
    <property type="entry name" value="INNER MEMBRANE PROTEIN YGAZ"/>
    <property type="match status" value="1"/>
</dbReference>
<sequence>MSIASVRQTLRHPAFRLAITDMAGTSLGLAAWAMVTGVAMVKSGMSVSMAIFMSLVVYAGSAQLAVIPLLATGAPLWVVWLTASCVNLRFVIFSSLWRSYFAHLPRRWRVTIGYFSGDVIFVAFMKRFPAPQPAPDQLPYFWGAAATNWLAWQVPSIAGILLANAVPLSWGLGFAGVLALLGVLLSLLFDRATWLATGVAATAAIAAFALPLKLNILVAIAAAVTVGLLIEAVDRRRHKPEVLLVPANSRITADGLEQVEAGDAVALREEQHP</sequence>
<keyword evidence="6 8" id="KW-1133">Transmembrane helix</keyword>
<comment type="subcellular location">
    <subcellularLocation>
        <location evidence="1">Cell membrane</location>
        <topology evidence="1">Multi-pass membrane protein</topology>
    </subcellularLocation>
</comment>
<proteinExistence type="inferred from homology"/>
<evidence type="ECO:0000256" key="7">
    <source>
        <dbReference type="ARBA" id="ARBA00023136"/>
    </source>
</evidence>
<dbReference type="PANTHER" id="PTHR34979">
    <property type="entry name" value="INNER MEMBRANE PROTEIN YGAZ"/>
    <property type="match status" value="1"/>
</dbReference>
<evidence type="ECO:0000313" key="9">
    <source>
        <dbReference type="EMBL" id="SEA25586.1"/>
    </source>
</evidence>